<evidence type="ECO:0000313" key="4">
    <source>
        <dbReference type="Proteomes" id="UP000184196"/>
    </source>
</evidence>
<dbReference type="OrthoDB" id="1806071at2"/>
<dbReference type="InterPro" id="IPR000644">
    <property type="entry name" value="CBS_dom"/>
</dbReference>
<feature type="domain" description="CBS" evidence="2">
    <location>
        <begin position="129"/>
        <end position="184"/>
    </location>
</feature>
<dbReference type="Proteomes" id="UP000184196">
    <property type="component" value="Unassembled WGS sequence"/>
</dbReference>
<keyword evidence="4" id="KW-1185">Reference proteome</keyword>
<evidence type="ECO:0000259" key="2">
    <source>
        <dbReference type="PROSITE" id="PS51371"/>
    </source>
</evidence>
<organism evidence="3 4">
    <name type="scientific">Desulfofundulus australicus DSM 11792</name>
    <dbReference type="NCBI Taxonomy" id="1121425"/>
    <lineage>
        <taxon>Bacteria</taxon>
        <taxon>Bacillati</taxon>
        <taxon>Bacillota</taxon>
        <taxon>Clostridia</taxon>
        <taxon>Eubacteriales</taxon>
        <taxon>Peptococcaceae</taxon>
        <taxon>Desulfofundulus</taxon>
    </lineage>
</organism>
<dbReference type="PROSITE" id="PS51371">
    <property type="entry name" value="CBS"/>
    <property type="match status" value="1"/>
</dbReference>
<dbReference type="InterPro" id="IPR046342">
    <property type="entry name" value="CBS_dom_sf"/>
</dbReference>
<dbReference type="RefSeq" id="WP_073165806.1">
    <property type="nucleotide sequence ID" value="NZ_FQUW01000024.1"/>
</dbReference>
<accession>A0A1M5AXF5</accession>
<dbReference type="Pfam" id="PF00571">
    <property type="entry name" value="CBS"/>
    <property type="match status" value="1"/>
</dbReference>
<dbReference type="SUPFAM" id="SSF54631">
    <property type="entry name" value="CBS-domain pair"/>
    <property type="match status" value="1"/>
</dbReference>
<evidence type="ECO:0000256" key="1">
    <source>
        <dbReference type="PROSITE-ProRule" id="PRU00703"/>
    </source>
</evidence>
<dbReference type="EMBL" id="FQUW01000024">
    <property type="protein sequence ID" value="SHF34928.1"/>
    <property type="molecule type" value="Genomic_DNA"/>
</dbReference>
<name>A0A1M5AXF5_9FIRM</name>
<proteinExistence type="predicted"/>
<reference evidence="4" key="1">
    <citation type="submission" date="2016-11" db="EMBL/GenBank/DDBJ databases">
        <authorList>
            <person name="Varghese N."/>
            <person name="Submissions S."/>
        </authorList>
    </citation>
    <scope>NUCLEOTIDE SEQUENCE [LARGE SCALE GENOMIC DNA]</scope>
    <source>
        <strain evidence="4">DSM 11792</strain>
    </source>
</reference>
<dbReference type="AlphaFoldDB" id="A0A1M5AXF5"/>
<keyword evidence="1" id="KW-0129">CBS domain</keyword>
<dbReference type="Gene3D" id="3.10.580.10">
    <property type="entry name" value="CBS-domain"/>
    <property type="match status" value="1"/>
</dbReference>
<sequence>MPALVQSASDILARSYQREKTVGELMVSLEACRTISADCSLKEAVNLMKRVALQSRAGAIPPLVVLEARIPAGLLKIHHLLAGAHLPLPQRESYAGWSIPLSSGEPPSYSGLFSTRVQDMAGKKVREVMRPFPALLKPQDPLSRAAFLLAHSGFEILPVVEDGRMVGLIRDKELFLELSRIMAGE</sequence>
<gene>
    <name evidence="3" type="ORF">SAMN02745218_02028</name>
</gene>
<evidence type="ECO:0000313" key="3">
    <source>
        <dbReference type="EMBL" id="SHF34928.1"/>
    </source>
</evidence>
<protein>
    <submittedName>
        <fullName evidence="3">CBS domain-containing protein</fullName>
    </submittedName>
</protein>